<protein>
    <submittedName>
        <fullName evidence="2">Uncharacterized protein</fullName>
    </submittedName>
</protein>
<dbReference type="EMBL" id="SRLO01000015">
    <property type="protein sequence ID" value="TNN86509.1"/>
    <property type="molecule type" value="Genomic_DNA"/>
</dbReference>
<organism evidence="2 3">
    <name type="scientific">Liparis tanakae</name>
    <name type="common">Tanaka's snailfish</name>
    <dbReference type="NCBI Taxonomy" id="230148"/>
    <lineage>
        <taxon>Eukaryota</taxon>
        <taxon>Metazoa</taxon>
        <taxon>Chordata</taxon>
        <taxon>Craniata</taxon>
        <taxon>Vertebrata</taxon>
        <taxon>Euteleostomi</taxon>
        <taxon>Actinopterygii</taxon>
        <taxon>Neopterygii</taxon>
        <taxon>Teleostei</taxon>
        <taxon>Neoteleostei</taxon>
        <taxon>Acanthomorphata</taxon>
        <taxon>Eupercaria</taxon>
        <taxon>Perciformes</taxon>
        <taxon>Cottioidei</taxon>
        <taxon>Cottales</taxon>
        <taxon>Liparidae</taxon>
        <taxon>Liparis</taxon>
    </lineage>
</organism>
<accession>A0A4Z2J8K8</accession>
<dbReference type="Proteomes" id="UP000314294">
    <property type="component" value="Unassembled WGS sequence"/>
</dbReference>
<proteinExistence type="predicted"/>
<name>A0A4Z2J8K8_9TELE</name>
<dbReference type="AlphaFoldDB" id="A0A4Z2J8K8"/>
<evidence type="ECO:0000313" key="2">
    <source>
        <dbReference type="EMBL" id="TNN86509.1"/>
    </source>
</evidence>
<comment type="caution">
    <text evidence="2">The sequence shown here is derived from an EMBL/GenBank/DDBJ whole genome shotgun (WGS) entry which is preliminary data.</text>
</comment>
<reference evidence="2 3" key="1">
    <citation type="submission" date="2019-03" db="EMBL/GenBank/DDBJ databases">
        <title>First draft genome of Liparis tanakae, snailfish: a comprehensive survey of snailfish specific genes.</title>
        <authorList>
            <person name="Kim W."/>
            <person name="Song I."/>
            <person name="Jeong J.-H."/>
            <person name="Kim D."/>
            <person name="Kim S."/>
            <person name="Ryu S."/>
            <person name="Song J.Y."/>
            <person name="Lee S.K."/>
        </authorList>
    </citation>
    <scope>NUCLEOTIDE SEQUENCE [LARGE SCALE GENOMIC DNA]</scope>
    <source>
        <tissue evidence="2">Muscle</tissue>
    </source>
</reference>
<evidence type="ECO:0000256" key="1">
    <source>
        <dbReference type="SAM" id="MobiDB-lite"/>
    </source>
</evidence>
<feature type="region of interest" description="Disordered" evidence="1">
    <location>
        <begin position="67"/>
        <end position="97"/>
    </location>
</feature>
<gene>
    <name evidence="2" type="ORF">EYF80_003279</name>
</gene>
<keyword evidence="3" id="KW-1185">Reference proteome</keyword>
<evidence type="ECO:0000313" key="3">
    <source>
        <dbReference type="Proteomes" id="UP000314294"/>
    </source>
</evidence>
<sequence>MQEKWLPSDSMWSGSPFRVVARAMMGRATESAEHKANRNFFFASLEDTNKINLTNVRSYEYMLGDEDGPKAKAPAGSRSSTATRRLRPGSLVGRRPGHTMSELRLRTSLSGKEWRCLVCSSSAWARQWGMKREWRVSCPRALASGMGGSGGGWGGLA</sequence>